<dbReference type="PATRIC" id="fig|1235802.3.peg.3293"/>
<gene>
    <name evidence="2" type="ORF">C823_03112</name>
</gene>
<dbReference type="EMBL" id="AQFT01000095">
    <property type="protein sequence ID" value="EMZ24660.1"/>
    <property type="molecule type" value="Genomic_DNA"/>
</dbReference>
<evidence type="ECO:0000313" key="3">
    <source>
        <dbReference type="Proteomes" id="UP000012589"/>
    </source>
</evidence>
<comment type="caution">
    <text evidence="2">The sequence shown here is derived from an EMBL/GenBank/DDBJ whole genome shotgun (WGS) entry which is preliminary data.</text>
</comment>
<protein>
    <submittedName>
        <fullName evidence="2">Uncharacterized protein</fullName>
    </submittedName>
</protein>
<keyword evidence="1" id="KW-0472">Membrane</keyword>
<organism evidence="2 3">
    <name type="scientific">Eubacterium plexicaudatum ASF492</name>
    <dbReference type="NCBI Taxonomy" id="1235802"/>
    <lineage>
        <taxon>Bacteria</taxon>
        <taxon>Bacillati</taxon>
        <taxon>Bacillota</taxon>
        <taxon>Clostridia</taxon>
        <taxon>Eubacteriales</taxon>
        <taxon>Eubacteriaceae</taxon>
        <taxon>Eubacterium</taxon>
    </lineage>
</organism>
<feature type="transmembrane region" description="Helical" evidence="1">
    <location>
        <begin position="7"/>
        <end position="32"/>
    </location>
</feature>
<feature type="transmembrane region" description="Helical" evidence="1">
    <location>
        <begin position="38"/>
        <end position="61"/>
    </location>
</feature>
<keyword evidence="3" id="KW-1185">Reference proteome</keyword>
<dbReference type="STRING" id="1235802.C823_03112"/>
<reference evidence="2 3" key="1">
    <citation type="journal article" date="2014" name="Genome Announc.">
        <title>Draft genome sequences of the altered schaedler flora, a defined bacterial community from gnotobiotic mice.</title>
        <authorList>
            <person name="Wannemuehler M.J."/>
            <person name="Overstreet A.M."/>
            <person name="Ward D.V."/>
            <person name="Phillips G.J."/>
        </authorList>
    </citation>
    <scope>NUCLEOTIDE SEQUENCE [LARGE SCALE GENOMIC DNA]</scope>
    <source>
        <strain evidence="2 3">ASF492</strain>
    </source>
</reference>
<sequence>MRNGQSILRFLAIIYLIVAVVLLAVGAAAVILVDGTELFAIINSAIGLVFLGVSFVCFFIYGRIAGKKRKLLEAGKYVYAEVVDIDVNPHQKVQIDRMVMNPYYILCRYVDGNGKEYLFKSNALLYNPSGLMRTNTLKVYVDLLKPSYYYVDTNEILPETAVLHKFRYDSRRNKEQLMRAGKSVTAVTCGVEYFGRIVVSGMAKPGFLKIPESIARQFGISADDRGRAFFGYTILCKYVADDGTIHIFASGGIRGEPDSGHIGEPIKVFYEGDNFKKYHVDI</sequence>
<name>N2AEQ8_9FIRM</name>
<dbReference type="HOGENOM" id="CLU_986069_0_0_9"/>
<dbReference type="Proteomes" id="UP000012589">
    <property type="component" value="Unassembled WGS sequence"/>
</dbReference>
<evidence type="ECO:0000313" key="2">
    <source>
        <dbReference type="EMBL" id="EMZ24660.1"/>
    </source>
</evidence>
<evidence type="ECO:0000256" key="1">
    <source>
        <dbReference type="SAM" id="Phobius"/>
    </source>
</evidence>
<proteinExistence type="predicted"/>
<accession>N2AEQ8</accession>
<keyword evidence="1" id="KW-1133">Transmembrane helix</keyword>
<dbReference type="AlphaFoldDB" id="N2AEQ8"/>
<keyword evidence="1" id="KW-0812">Transmembrane</keyword>